<dbReference type="Pfam" id="PF06699">
    <property type="entry name" value="PIG-F"/>
    <property type="match status" value="2"/>
</dbReference>
<comment type="caution">
    <text evidence="9">The sequence shown here is derived from an EMBL/GenBank/DDBJ whole genome shotgun (WGS) entry which is preliminary data.</text>
</comment>
<accession>A0A835ICA9</accession>
<evidence type="ECO:0008006" key="11">
    <source>
        <dbReference type="Google" id="ProtNLM"/>
    </source>
</evidence>
<evidence type="ECO:0000256" key="5">
    <source>
        <dbReference type="ARBA" id="ARBA00022824"/>
    </source>
</evidence>
<dbReference type="GO" id="GO:0005789">
    <property type="term" value="C:endoplasmic reticulum membrane"/>
    <property type="evidence" value="ECO:0007669"/>
    <property type="project" value="UniProtKB-SubCell"/>
</dbReference>
<dbReference type="OrthoDB" id="17366at2759"/>
<evidence type="ECO:0000256" key="7">
    <source>
        <dbReference type="ARBA" id="ARBA00023136"/>
    </source>
</evidence>
<evidence type="ECO:0000256" key="6">
    <source>
        <dbReference type="ARBA" id="ARBA00022989"/>
    </source>
</evidence>
<dbReference type="EMBL" id="JADFTS010000003">
    <property type="protein sequence ID" value="KAF9614224.1"/>
    <property type="molecule type" value="Genomic_DNA"/>
</dbReference>
<evidence type="ECO:0000256" key="2">
    <source>
        <dbReference type="ARBA" id="ARBA00004687"/>
    </source>
</evidence>
<organism evidence="9 10">
    <name type="scientific">Coptis chinensis</name>
    <dbReference type="NCBI Taxonomy" id="261450"/>
    <lineage>
        <taxon>Eukaryota</taxon>
        <taxon>Viridiplantae</taxon>
        <taxon>Streptophyta</taxon>
        <taxon>Embryophyta</taxon>
        <taxon>Tracheophyta</taxon>
        <taxon>Spermatophyta</taxon>
        <taxon>Magnoliopsida</taxon>
        <taxon>Ranunculales</taxon>
        <taxon>Ranunculaceae</taxon>
        <taxon>Coptidoideae</taxon>
        <taxon>Coptis</taxon>
    </lineage>
</organism>
<sequence length="265" mass="29406">MASSNSRDITVSTAFLLSLTTSFYVAHNIYSINLISHPIPTLALISLVQTPITILLFSLLRQNPQQCSYWKAVLRGVLGLPIGAFLMAFGAIVLGAPIGIQYLEKTIYWSLLMSVFTEDAFELRCRLETMLLLNSEDGSPISGLTQCSDQIDEGLILFYPANFTRFGEFVPAASVYGSSWKDWQRLFANTKPTGSLEYIICIPAHGAIIGAWLGAWPMPLDWERPWQEWPICVSYGAVAGYTVGMVVSMGFVLVLGKRQRHVKND</sequence>
<dbReference type="InterPro" id="IPR009580">
    <property type="entry name" value="GPI_biosynthesis_protein_Pig-F"/>
</dbReference>
<dbReference type="GO" id="GO:0006506">
    <property type="term" value="P:GPI anchor biosynthetic process"/>
    <property type="evidence" value="ECO:0007669"/>
    <property type="project" value="UniProtKB-UniPathway"/>
</dbReference>
<evidence type="ECO:0000313" key="10">
    <source>
        <dbReference type="Proteomes" id="UP000631114"/>
    </source>
</evidence>
<comment type="pathway">
    <text evidence="2">Glycolipid biosynthesis; glycosylphosphatidylinositol-anchor biosynthesis.</text>
</comment>
<evidence type="ECO:0000256" key="4">
    <source>
        <dbReference type="ARBA" id="ARBA00022692"/>
    </source>
</evidence>
<gene>
    <name evidence="9" type="ORF">IFM89_016069</name>
</gene>
<feature type="transmembrane region" description="Helical" evidence="8">
    <location>
        <begin position="195"/>
        <end position="215"/>
    </location>
</feature>
<feature type="transmembrane region" description="Helical" evidence="8">
    <location>
        <begin position="72"/>
        <end position="100"/>
    </location>
</feature>
<dbReference type="AlphaFoldDB" id="A0A835ICA9"/>
<keyword evidence="7 8" id="KW-0472">Membrane</keyword>
<keyword evidence="4 8" id="KW-0812">Transmembrane</keyword>
<evidence type="ECO:0000256" key="8">
    <source>
        <dbReference type="SAM" id="Phobius"/>
    </source>
</evidence>
<feature type="transmembrane region" description="Helical" evidence="8">
    <location>
        <begin position="39"/>
        <end position="60"/>
    </location>
</feature>
<dbReference type="Proteomes" id="UP000631114">
    <property type="component" value="Unassembled WGS sequence"/>
</dbReference>
<feature type="transmembrane region" description="Helical" evidence="8">
    <location>
        <begin position="9"/>
        <end position="27"/>
    </location>
</feature>
<dbReference type="UniPathway" id="UPA00196"/>
<comment type="subcellular location">
    <subcellularLocation>
        <location evidence="1">Endoplasmic reticulum membrane</location>
        <topology evidence="1">Multi-pass membrane protein</topology>
    </subcellularLocation>
</comment>
<keyword evidence="5" id="KW-0256">Endoplasmic reticulum</keyword>
<name>A0A835ICA9_9MAGN</name>
<evidence type="ECO:0000256" key="3">
    <source>
        <dbReference type="ARBA" id="ARBA00022502"/>
    </source>
</evidence>
<feature type="transmembrane region" description="Helical" evidence="8">
    <location>
        <begin position="235"/>
        <end position="255"/>
    </location>
</feature>
<keyword evidence="10" id="KW-1185">Reference proteome</keyword>
<evidence type="ECO:0000256" key="1">
    <source>
        <dbReference type="ARBA" id="ARBA00004477"/>
    </source>
</evidence>
<keyword evidence="3" id="KW-0337">GPI-anchor biosynthesis</keyword>
<reference evidence="9 10" key="1">
    <citation type="submission" date="2020-10" db="EMBL/GenBank/DDBJ databases">
        <title>The Coptis chinensis genome and diversification of protoberbering-type alkaloids.</title>
        <authorList>
            <person name="Wang B."/>
            <person name="Shu S."/>
            <person name="Song C."/>
            <person name="Liu Y."/>
        </authorList>
    </citation>
    <scope>NUCLEOTIDE SEQUENCE [LARGE SCALE GENOMIC DNA]</scope>
    <source>
        <strain evidence="9">HL-2020</strain>
        <tissue evidence="9">Leaf</tissue>
    </source>
</reference>
<keyword evidence="6 8" id="KW-1133">Transmembrane helix</keyword>
<protein>
    <recommendedName>
        <fullName evidence="11">Phosphatidylinositol-glycan biosynthesis class F protein</fullName>
    </recommendedName>
</protein>
<proteinExistence type="predicted"/>
<evidence type="ECO:0000313" key="9">
    <source>
        <dbReference type="EMBL" id="KAF9614224.1"/>
    </source>
</evidence>